<dbReference type="NCBIfam" id="TIGR00761">
    <property type="entry name" value="argB"/>
    <property type="match status" value="1"/>
</dbReference>
<dbReference type="Proteomes" id="UP000437748">
    <property type="component" value="Unassembled WGS sequence"/>
</dbReference>
<comment type="function">
    <text evidence="9">Catalyzes the ATP-dependent phosphorylation of N-acetyl-L-glutamate.</text>
</comment>
<feature type="site" description="Transition state stabilizer" evidence="9">
    <location>
        <position position="239"/>
    </location>
</feature>
<dbReference type="PRINTS" id="PR00474">
    <property type="entry name" value="GLU5KINASE"/>
</dbReference>
<keyword evidence="9" id="KW-0963">Cytoplasm</keyword>
<dbReference type="InterPro" id="IPR037528">
    <property type="entry name" value="ArgB"/>
</dbReference>
<comment type="similarity">
    <text evidence="9">Belongs to the acetylglutamate kinase family. ArgB subfamily.</text>
</comment>
<comment type="caution">
    <text evidence="11">The sequence shown here is derived from an EMBL/GenBank/DDBJ whole genome shotgun (WGS) entry which is preliminary data.</text>
</comment>
<feature type="site" description="Transition state stabilizer" evidence="9">
    <location>
        <position position="27"/>
    </location>
</feature>
<dbReference type="PIRSF" id="PIRSF000728">
    <property type="entry name" value="NAGK"/>
    <property type="match status" value="1"/>
</dbReference>
<keyword evidence="4 9" id="KW-0808">Transferase</keyword>
<feature type="binding site" evidence="9">
    <location>
        <position position="176"/>
    </location>
    <ligand>
        <name>substrate</name>
    </ligand>
</feature>
<sequence length="280" mass="31216">MNTYPSAYEKNIIIKSKDLKGNIFVIKCGGSLLSNKIYLDQIIKEISQMYHLGIKIILIHGGGNEINDISKKFHISPKFLNGQRITDKETMEIVQLSLHGKTNRNIISCFNKYNVNSVGMSGQDSNTIEANIRDEKLGYVGNITHVNLNLIEHLLNGNYLPVISSLATDKQGNTYNINADIMAAEIALATSADKFLILSDIDGIYDDFSNKNSLYNEISLNQIKKGVDDNKFTNGMLPKLEACSLIINKKKMNCQIINGKIKNNILESLIFNKSIGTKII</sequence>
<dbReference type="PANTHER" id="PTHR23342:SF0">
    <property type="entry name" value="N-ACETYLGLUTAMATE SYNTHASE, MITOCHONDRIAL"/>
    <property type="match status" value="1"/>
</dbReference>
<dbReference type="SUPFAM" id="SSF53633">
    <property type="entry name" value="Carbamate kinase-like"/>
    <property type="match status" value="1"/>
</dbReference>
<dbReference type="PANTHER" id="PTHR23342">
    <property type="entry name" value="N-ACETYLGLUTAMATE SYNTHASE"/>
    <property type="match status" value="1"/>
</dbReference>
<evidence type="ECO:0000313" key="12">
    <source>
        <dbReference type="Proteomes" id="UP000437748"/>
    </source>
</evidence>
<comment type="subcellular location">
    <subcellularLocation>
        <location evidence="9">Cytoplasm</location>
    </subcellularLocation>
</comment>
<keyword evidence="7 9" id="KW-0067">ATP-binding</keyword>
<evidence type="ECO:0000256" key="8">
    <source>
        <dbReference type="ARBA" id="ARBA00048141"/>
    </source>
</evidence>
<dbReference type="UniPathway" id="UPA00068">
    <property type="reaction ID" value="UER00107"/>
</dbReference>
<dbReference type="AlphaFoldDB" id="A0A6N6VX48"/>
<dbReference type="FunFam" id="3.40.1160.10:FF:000004">
    <property type="entry name" value="Acetylglutamate kinase"/>
    <property type="match status" value="1"/>
</dbReference>
<proteinExistence type="inferred from homology"/>
<dbReference type="InterPro" id="IPR001057">
    <property type="entry name" value="Glu/AcGlu_kinase"/>
</dbReference>
<evidence type="ECO:0000259" key="10">
    <source>
        <dbReference type="Pfam" id="PF00696"/>
    </source>
</evidence>
<evidence type="ECO:0000313" key="11">
    <source>
        <dbReference type="EMBL" id="KAB8040891.1"/>
    </source>
</evidence>
<dbReference type="HAMAP" id="MF_00082">
    <property type="entry name" value="ArgB"/>
    <property type="match status" value="1"/>
</dbReference>
<protein>
    <recommendedName>
        <fullName evidence="9">Acetylglutamate kinase</fullName>
        <ecNumber evidence="9">2.7.2.8</ecNumber>
    </recommendedName>
    <alternativeName>
        <fullName evidence="9">N-acetyl-L-glutamate 5-phosphotransferase</fullName>
    </alternativeName>
    <alternativeName>
        <fullName evidence="9">NAG kinase</fullName>
        <shortName evidence="9">NAGK</shortName>
    </alternativeName>
</protein>
<keyword evidence="12" id="KW-1185">Reference proteome</keyword>
<evidence type="ECO:0000256" key="5">
    <source>
        <dbReference type="ARBA" id="ARBA00022741"/>
    </source>
</evidence>
<reference evidence="11 12" key="1">
    <citation type="submission" date="2019-10" db="EMBL/GenBank/DDBJ databases">
        <title>New species of Slilvanegrellaceae.</title>
        <authorList>
            <person name="Pitt A."/>
            <person name="Hahn M.W."/>
        </authorList>
    </citation>
    <scope>NUCLEOTIDE SEQUENCE [LARGE SCALE GENOMIC DNA]</scope>
    <source>
        <strain evidence="11 12">SP-Ram-0.45-NSY-1</strain>
    </source>
</reference>
<dbReference type="RefSeq" id="WP_153418413.1">
    <property type="nucleotide sequence ID" value="NZ_WFLM01000001.1"/>
</dbReference>
<feature type="binding site" evidence="9">
    <location>
        <position position="84"/>
    </location>
    <ligand>
        <name>substrate</name>
    </ligand>
</feature>
<dbReference type="CDD" id="cd04238">
    <property type="entry name" value="AAK_NAGK-like"/>
    <property type="match status" value="1"/>
</dbReference>
<keyword evidence="2 9" id="KW-0055">Arginine biosynthesis</keyword>
<evidence type="ECO:0000256" key="2">
    <source>
        <dbReference type="ARBA" id="ARBA00022571"/>
    </source>
</evidence>
<dbReference type="GO" id="GO:0042450">
    <property type="term" value="P:L-arginine biosynthetic process via ornithine"/>
    <property type="evidence" value="ECO:0007669"/>
    <property type="project" value="UniProtKB-UniRule"/>
</dbReference>
<keyword evidence="3 9" id="KW-0028">Amino-acid biosynthesis</keyword>
<organism evidence="11 12">
    <name type="scientific">Silvanigrella paludirubra</name>
    <dbReference type="NCBI Taxonomy" id="2499159"/>
    <lineage>
        <taxon>Bacteria</taxon>
        <taxon>Pseudomonadati</taxon>
        <taxon>Bdellovibrionota</taxon>
        <taxon>Oligoflexia</taxon>
        <taxon>Silvanigrellales</taxon>
        <taxon>Silvanigrellaceae</taxon>
        <taxon>Silvanigrella</taxon>
    </lineage>
</organism>
<feature type="binding site" evidence="9">
    <location>
        <begin position="62"/>
        <end position="63"/>
    </location>
    <ligand>
        <name>substrate</name>
    </ligand>
</feature>
<dbReference type="Gene3D" id="3.40.1160.10">
    <property type="entry name" value="Acetylglutamate kinase-like"/>
    <property type="match status" value="1"/>
</dbReference>
<dbReference type="OrthoDB" id="9803155at2"/>
<dbReference type="GO" id="GO:0003991">
    <property type="term" value="F:acetylglutamate kinase activity"/>
    <property type="evidence" value="ECO:0007669"/>
    <property type="project" value="UniProtKB-UniRule"/>
</dbReference>
<dbReference type="InterPro" id="IPR001048">
    <property type="entry name" value="Asp/Glu/Uridylate_kinase"/>
</dbReference>
<keyword evidence="6 9" id="KW-0418">Kinase</keyword>
<comment type="catalytic activity">
    <reaction evidence="8 9">
        <text>N-acetyl-L-glutamate + ATP = N-acetyl-L-glutamyl 5-phosphate + ADP</text>
        <dbReference type="Rhea" id="RHEA:14629"/>
        <dbReference type="ChEBI" id="CHEBI:30616"/>
        <dbReference type="ChEBI" id="CHEBI:44337"/>
        <dbReference type="ChEBI" id="CHEBI:57936"/>
        <dbReference type="ChEBI" id="CHEBI:456216"/>
        <dbReference type="EC" id="2.7.2.8"/>
    </reaction>
</comment>
<dbReference type="EMBL" id="WFLM01000001">
    <property type="protein sequence ID" value="KAB8040891.1"/>
    <property type="molecule type" value="Genomic_DNA"/>
</dbReference>
<comment type="pathway">
    <text evidence="1 9">Amino-acid biosynthesis; L-arginine biosynthesis; N(2)-acetyl-L-ornithine from L-glutamate: step 2/4.</text>
</comment>
<evidence type="ECO:0000256" key="7">
    <source>
        <dbReference type="ARBA" id="ARBA00022840"/>
    </source>
</evidence>
<evidence type="ECO:0000256" key="3">
    <source>
        <dbReference type="ARBA" id="ARBA00022605"/>
    </source>
</evidence>
<feature type="domain" description="Aspartate/glutamate/uridylate kinase" evidence="10">
    <location>
        <begin position="23"/>
        <end position="258"/>
    </location>
</feature>
<evidence type="ECO:0000256" key="9">
    <source>
        <dbReference type="HAMAP-Rule" id="MF_00082"/>
    </source>
</evidence>
<evidence type="ECO:0000256" key="4">
    <source>
        <dbReference type="ARBA" id="ARBA00022679"/>
    </source>
</evidence>
<keyword evidence="5 9" id="KW-0547">Nucleotide-binding</keyword>
<dbReference type="GO" id="GO:0005737">
    <property type="term" value="C:cytoplasm"/>
    <property type="evidence" value="ECO:0007669"/>
    <property type="project" value="UniProtKB-SubCell"/>
</dbReference>
<dbReference type="GO" id="GO:0005524">
    <property type="term" value="F:ATP binding"/>
    <property type="evidence" value="ECO:0007669"/>
    <property type="project" value="UniProtKB-UniRule"/>
</dbReference>
<dbReference type="InterPro" id="IPR004662">
    <property type="entry name" value="AcgluKinase_fam"/>
</dbReference>
<dbReference type="InterPro" id="IPR036393">
    <property type="entry name" value="AceGlu_kinase-like_sf"/>
</dbReference>
<dbReference type="EC" id="2.7.2.8" evidence="9"/>
<name>A0A6N6VX48_9BACT</name>
<dbReference type="Pfam" id="PF00696">
    <property type="entry name" value="AA_kinase"/>
    <property type="match status" value="1"/>
</dbReference>
<gene>
    <name evidence="9 11" type="primary">argB</name>
    <name evidence="11" type="ORF">GCL60_02885</name>
</gene>
<evidence type="ECO:0000256" key="6">
    <source>
        <dbReference type="ARBA" id="ARBA00022777"/>
    </source>
</evidence>
<evidence type="ECO:0000256" key="1">
    <source>
        <dbReference type="ARBA" id="ARBA00004828"/>
    </source>
</evidence>
<accession>A0A6N6VX48</accession>